<evidence type="ECO:0000313" key="8">
    <source>
        <dbReference type="Proteomes" id="UP000326287"/>
    </source>
</evidence>
<dbReference type="GO" id="GO:0046872">
    <property type="term" value="F:metal ion binding"/>
    <property type="evidence" value="ECO:0007669"/>
    <property type="project" value="UniProtKB-KW"/>
</dbReference>
<keyword evidence="3" id="KW-0865">Zymogen</keyword>
<feature type="active site" description="Nucleophile" evidence="5">
    <location>
        <position position="246"/>
    </location>
</feature>
<accession>A0A5P9NNC4</accession>
<evidence type="ECO:0000256" key="6">
    <source>
        <dbReference type="PIRSR" id="PIRSR001227-2"/>
    </source>
</evidence>
<dbReference type="SUPFAM" id="SSF56235">
    <property type="entry name" value="N-terminal nucleophile aminohydrolases (Ntn hydrolases)"/>
    <property type="match status" value="1"/>
</dbReference>
<dbReference type="KEGG" id="halc:EY643_17505"/>
<dbReference type="InterPro" id="IPR043146">
    <property type="entry name" value="Penicillin_amidase_N_B-knob"/>
</dbReference>
<feature type="binding site" evidence="6">
    <location>
        <position position="322"/>
    </location>
    <ligand>
        <name>Ca(2+)</name>
        <dbReference type="ChEBI" id="CHEBI:29108"/>
    </ligand>
</feature>
<comment type="cofactor">
    <cofactor evidence="6">
        <name>Ca(2+)</name>
        <dbReference type="ChEBI" id="CHEBI:29108"/>
    </cofactor>
    <text evidence="6">Binds 1 Ca(2+) ion per dimer.</text>
</comment>
<comment type="subunit">
    <text evidence="4">Heterodimer of an alpha subunit and a beta subunit processed from the same precursor.</text>
</comment>
<feature type="binding site" evidence="6">
    <location>
        <position position="321"/>
    </location>
    <ligand>
        <name>Ca(2+)</name>
        <dbReference type="ChEBI" id="CHEBI:29108"/>
    </ligand>
</feature>
<gene>
    <name evidence="7" type="ORF">EY643_17505</name>
</gene>
<dbReference type="Gene3D" id="2.30.120.10">
    <property type="match status" value="1"/>
</dbReference>
<feature type="binding site" evidence="6">
    <location>
        <position position="319"/>
    </location>
    <ligand>
        <name>Ca(2+)</name>
        <dbReference type="ChEBI" id="CHEBI:29108"/>
    </ligand>
</feature>
<comment type="similarity">
    <text evidence="1">Belongs to the peptidase S45 family.</text>
</comment>
<dbReference type="AlphaFoldDB" id="A0A5P9NNC4"/>
<dbReference type="InterPro" id="IPR043147">
    <property type="entry name" value="Penicillin_amidase_A-knob"/>
</dbReference>
<evidence type="ECO:0000256" key="2">
    <source>
        <dbReference type="ARBA" id="ARBA00022801"/>
    </source>
</evidence>
<dbReference type="PIRSF" id="PIRSF001227">
    <property type="entry name" value="Pen_acylase"/>
    <property type="match status" value="1"/>
</dbReference>
<evidence type="ECO:0000256" key="3">
    <source>
        <dbReference type="ARBA" id="ARBA00023145"/>
    </source>
</evidence>
<dbReference type="InterPro" id="IPR002692">
    <property type="entry name" value="S45"/>
</dbReference>
<dbReference type="Gene3D" id="1.10.439.10">
    <property type="entry name" value="Penicillin Amidohydrolase, domain 1"/>
    <property type="match status" value="1"/>
</dbReference>
<sequence length="789" mass="88919">MKKLLIALLVLAGLFVWYLPRIDAPQREGVIELASLAGEVRVLRGDDGVPYVYADTLDDVLTAQGFLHAQDRLFQLEIHRHLAQGRLAEFIGEKGLRNDRIVRLVDIYGYAKAYAQRISAEERNYLQRYINGLNDYIVSRQDEFPLMLGVMGHEVQPWALEELLAVVQFRIWSSSVNWKQELLTLRLHDELGAERAAQLRPVAINPDDPRTYPSQHQVQAPALAELEFDYDDSLFSQFEPRYRMGSDAWATSPEKSAGDAPILSGDPHLQVGNLPGFWFPMGAFTPELRVVGGSMPGTPGWGIGRTEHIAWSATNGYADMVDLYLEVVDPADPESYLEGGHSLPFVVRTETLRIKDGEAAGGYRQEVMTIRETQRGPVISDHGMSMAEGRVLSLRWSVPLYAGPDGGNLELLRARSVEEAVTAMGAMATPLNHVVADVAGNIAMVPSGMVPQRTRGDGLLPLEVTGEDNWLRRIPPAEMPLMVNPQRQWVGSTNHRITDADYPYVYSTHFSPRWRYTRLQQLMESSLFSADDHWDANNDTFNTFAEYLRARLVALYRMDDELAPLAEVLAGWNLRDDRDESGPLIFQSVFRHLATQVFADDMSDELLTAYLDEQYYWVERFVVLLENDSEWIDDTRTAHVESADDLIVRAGHLALAELSAKWGDDPTAWRWGDEHTITFYHPFIPGERAANLIGGGTHAVSGSSETLQRGIYMFSAPYKSKIADSMRMVADLSDSEKIIAHFPGGISERWFSEWNATFVEPWVNGEQRYLWFSDEKISEHAETTLLLSP</sequence>
<keyword evidence="2" id="KW-0378">Hydrolase</keyword>
<organism evidence="7 8">
    <name type="scientific">Halioglobus maricola</name>
    <dbReference type="NCBI Taxonomy" id="2601894"/>
    <lineage>
        <taxon>Bacteria</taxon>
        <taxon>Pseudomonadati</taxon>
        <taxon>Pseudomonadota</taxon>
        <taxon>Gammaproteobacteria</taxon>
        <taxon>Cellvibrionales</taxon>
        <taxon>Halieaceae</taxon>
        <taxon>Halioglobus</taxon>
    </lineage>
</organism>
<protein>
    <submittedName>
        <fullName evidence="7">Penicillin acylase family protein</fullName>
    </submittedName>
</protein>
<evidence type="ECO:0000256" key="4">
    <source>
        <dbReference type="ARBA" id="ARBA00038735"/>
    </source>
</evidence>
<keyword evidence="6" id="KW-0106">Calcium</keyword>
<dbReference type="InterPro" id="IPR014395">
    <property type="entry name" value="Pen/GL7ACA/AHL_acylase"/>
</dbReference>
<dbReference type="Gene3D" id="1.10.1400.10">
    <property type="match status" value="1"/>
</dbReference>
<dbReference type="Proteomes" id="UP000326287">
    <property type="component" value="Chromosome"/>
</dbReference>
<keyword evidence="6" id="KW-0479">Metal-binding</keyword>
<dbReference type="OrthoDB" id="9760084at2"/>
<reference evidence="7 8" key="1">
    <citation type="submission" date="2019-02" db="EMBL/GenBank/DDBJ databases">
        <authorList>
            <person name="Li S.-H."/>
        </authorList>
    </citation>
    <scope>NUCLEOTIDE SEQUENCE [LARGE SCALE GENOMIC DNA]</scope>
    <source>
        <strain evidence="7 8">IMCC14385</strain>
    </source>
</reference>
<dbReference type="PANTHER" id="PTHR34218">
    <property type="entry name" value="PEPTIDASE S45 PENICILLIN AMIDASE"/>
    <property type="match status" value="1"/>
</dbReference>
<keyword evidence="8" id="KW-1185">Reference proteome</keyword>
<dbReference type="GO" id="GO:0017000">
    <property type="term" value="P:antibiotic biosynthetic process"/>
    <property type="evidence" value="ECO:0007669"/>
    <property type="project" value="InterPro"/>
</dbReference>
<dbReference type="InterPro" id="IPR023343">
    <property type="entry name" value="Penicillin_amidase_dom1"/>
</dbReference>
<evidence type="ECO:0000313" key="7">
    <source>
        <dbReference type="EMBL" id="QFU77311.1"/>
    </source>
</evidence>
<dbReference type="RefSeq" id="WP_153240456.1">
    <property type="nucleotide sequence ID" value="NZ_CP036422.1"/>
</dbReference>
<dbReference type="Gene3D" id="3.60.20.10">
    <property type="entry name" value="Glutamine Phosphoribosylpyrophosphate, subunit 1, domain 1"/>
    <property type="match status" value="1"/>
</dbReference>
<dbReference type="PANTHER" id="PTHR34218:SF4">
    <property type="entry name" value="ACYL-HOMOSERINE LACTONE ACYLASE QUIP"/>
    <property type="match status" value="1"/>
</dbReference>
<proteinExistence type="inferred from homology"/>
<evidence type="ECO:0000256" key="5">
    <source>
        <dbReference type="PIRSR" id="PIRSR001227-1"/>
    </source>
</evidence>
<evidence type="ECO:0000256" key="1">
    <source>
        <dbReference type="ARBA" id="ARBA00006586"/>
    </source>
</evidence>
<dbReference type="InterPro" id="IPR029055">
    <property type="entry name" value="Ntn_hydrolases_N"/>
</dbReference>
<dbReference type="EMBL" id="CP036422">
    <property type="protein sequence ID" value="QFU77311.1"/>
    <property type="molecule type" value="Genomic_DNA"/>
</dbReference>
<dbReference type="Pfam" id="PF01804">
    <property type="entry name" value="Penicil_amidase"/>
    <property type="match status" value="1"/>
</dbReference>
<name>A0A5P9NNC4_9GAMM</name>
<feature type="binding site" evidence="6">
    <location>
        <position position="181"/>
    </location>
    <ligand>
        <name>Ca(2+)</name>
        <dbReference type="ChEBI" id="CHEBI:29108"/>
    </ligand>
</feature>
<dbReference type="GO" id="GO:0016811">
    <property type="term" value="F:hydrolase activity, acting on carbon-nitrogen (but not peptide) bonds, in linear amides"/>
    <property type="evidence" value="ECO:0007669"/>
    <property type="project" value="InterPro"/>
</dbReference>